<feature type="domain" description="ABC transporter" evidence="14">
    <location>
        <begin position="435"/>
        <end position="680"/>
    </location>
</feature>
<feature type="transmembrane region" description="Helical" evidence="13">
    <location>
        <begin position="258"/>
        <end position="279"/>
    </location>
</feature>
<feature type="compositionally biased region" description="Basic and acidic residues" evidence="12">
    <location>
        <begin position="35"/>
        <end position="60"/>
    </location>
</feature>
<evidence type="ECO:0000256" key="8">
    <source>
        <dbReference type="ARBA" id="ARBA00022989"/>
    </source>
</evidence>
<evidence type="ECO:0000256" key="4">
    <source>
        <dbReference type="ARBA" id="ARBA00022692"/>
    </source>
</evidence>
<evidence type="ECO:0000256" key="13">
    <source>
        <dbReference type="SAM" id="Phobius"/>
    </source>
</evidence>
<organism evidence="16 17">
    <name type="scientific">Hebeloma cylindrosporum</name>
    <dbReference type="NCBI Taxonomy" id="76867"/>
    <lineage>
        <taxon>Eukaryota</taxon>
        <taxon>Fungi</taxon>
        <taxon>Dikarya</taxon>
        <taxon>Basidiomycota</taxon>
        <taxon>Agaricomycotina</taxon>
        <taxon>Agaricomycetes</taxon>
        <taxon>Agaricomycetidae</taxon>
        <taxon>Agaricales</taxon>
        <taxon>Agaricineae</taxon>
        <taxon>Hymenogastraceae</taxon>
        <taxon>Hebeloma</taxon>
    </lineage>
</organism>
<feature type="transmembrane region" description="Helical" evidence="13">
    <location>
        <begin position="877"/>
        <end position="899"/>
    </location>
</feature>
<dbReference type="SMART" id="SM00382">
    <property type="entry name" value="AAA"/>
    <property type="match status" value="2"/>
</dbReference>
<reference evidence="17" key="2">
    <citation type="submission" date="2015-01" db="EMBL/GenBank/DDBJ databases">
        <title>Evolutionary Origins and Diversification of the Mycorrhizal Mutualists.</title>
        <authorList>
            <consortium name="DOE Joint Genome Institute"/>
            <consortium name="Mycorrhizal Genomics Consortium"/>
            <person name="Kohler A."/>
            <person name="Kuo A."/>
            <person name="Nagy L.G."/>
            <person name="Floudas D."/>
            <person name="Copeland A."/>
            <person name="Barry K.W."/>
            <person name="Cichocki N."/>
            <person name="Veneault-Fourrey C."/>
            <person name="LaButti K."/>
            <person name="Lindquist E.A."/>
            <person name="Lipzen A."/>
            <person name="Lundell T."/>
            <person name="Morin E."/>
            <person name="Murat C."/>
            <person name="Riley R."/>
            <person name="Ohm R."/>
            <person name="Sun H."/>
            <person name="Tunlid A."/>
            <person name="Henrissat B."/>
            <person name="Grigoriev I.V."/>
            <person name="Hibbett D.S."/>
            <person name="Martin F."/>
        </authorList>
    </citation>
    <scope>NUCLEOTIDE SEQUENCE [LARGE SCALE GENOMIC DNA]</scope>
    <source>
        <strain evidence="17">h7</strain>
    </source>
</reference>
<keyword evidence="3" id="KW-0813">Transport</keyword>
<feature type="compositionally biased region" description="Basic and acidic residues" evidence="12">
    <location>
        <begin position="700"/>
        <end position="711"/>
    </location>
</feature>
<dbReference type="PROSITE" id="PS50929">
    <property type="entry name" value="ABC_TM1F"/>
    <property type="match status" value="2"/>
</dbReference>
<dbReference type="FunFam" id="3.40.50.300:FF:000205">
    <property type="entry name" value="ABC transporter B family member 4"/>
    <property type="match status" value="1"/>
</dbReference>
<evidence type="ECO:0000256" key="2">
    <source>
        <dbReference type="ARBA" id="ARBA00007577"/>
    </source>
</evidence>
<dbReference type="InterPro" id="IPR036640">
    <property type="entry name" value="ABC1_TM_sf"/>
</dbReference>
<dbReference type="SUPFAM" id="SSF52540">
    <property type="entry name" value="P-loop containing nucleoside triphosphate hydrolases"/>
    <property type="match status" value="2"/>
</dbReference>
<keyword evidence="7" id="KW-0067">ATP-binding</keyword>
<dbReference type="Proteomes" id="UP000053424">
    <property type="component" value="Unassembled WGS sequence"/>
</dbReference>
<feature type="transmembrane region" description="Helical" evidence="13">
    <location>
        <begin position="335"/>
        <end position="356"/>
    </location>
</feature>
<name>A0A0C3CIG1_HEBCY</name>
<evidence type="ECO:0008006" key="18">
    <source>
        <dbReference type="Google" id="ProtNLM"/>
    </source>
</evidence>
<dbReference type="FunFam" id="1.20.1560.10:FF:000102">
    <property type="entry name" value="ABC multidrug transporter Mdr1"/>
    <property type="match status" value="1"/>
</dbReference>
<comment type="similarity">
    <text evidence="2">Belongs to the ABC transporter superfamily. ABCB family. Multidrug resistance exporter (TC 3.A.1.201) subfamily.</text>
</comment>
<keyword evidence="4 13" id="KW-0812">Transmembrane</keyword>
<evidence type="ECO:0000256" key="6">
    <source>
        <dbReference type="ARBA" id="ARBA00022741"/>
    </source>
</evidence>
<keyword evidence="8 13" id="KW-1133">Transmembrane helix</keyword>
<feature type="domain" description="ABC transmembrane type-1" evidence="15">
    <location>
        <begin position="95"/>
        <end position="400"/>
    </location>
</feature>
<feature type="transmembrane region" description="Helical" evidence="13">
    <location>
        <begin position="158"/>
        <end position="181"/>
    </location>
</feature>
<feature type="transmembrane region" description="Helical" evidence="13">
    <location>
        <begin position="233"/>
        <end position="252"/>
    </location>
</feature>
<dbReference type="InterPro" id="IPR003593">
    <property type="entry name" value="AAA+_ATPase"/>
</dbReference>
<feature type="transmembrane region" description="Helical" evidence="13">
    <location>
        <begin position="368"/>
        <end position="392"/>
    </location>
</feature>
<evidence type="ECO:0000313" key="16">
    <source>
        <dbReference type="EMBL" id="KIM43401.1"/>
    </source>
</evidence>
<accession>A0A0C3CIG1</accession>
<dbReference type="CDD" id="cd03249">
    <property type="entry name" value="ABC_MTABC3_MDL1_MDL2"/>
    <property type="match status" value="2"/>
</dbReference>
<evidence type="ECO:0000256" key="10">
    <source>
        <dbReference type="ARBA" id="ARBA00023180"/>
    </source>
</evidence>
<comment type="subunit">
    <text evidence="11">Interacts with 1-naphthylphthalamic acid (NPA).</text>
</comment>
<feature type="domain" description="ABC transporter" evidence="14">
    <location>
        <begin position="1089"/>
        <end position="1329"/>
    </location>
</feature>
<dbReference type="InterPro" id="IPR027417">
    <property type="entry name" value="P-loop_NTPase"/>
</dbReference>
<gene>
    <name evidence="16" type="ORF">M413DRAFT_444229</name>
</gene>
<keyword evidence="5" id="KW-0677">Repeat</keyword>
<reference evidence="16 17" key="1">
    <citation type="submission" date="2014-04" db="EMBL/GenBank/DDBJ databases">
        <authorList>
            <consortium name="DOE Joint Genome Institute"/>
            <person name="Kuo A."/>
            <person name="Gay G."/>
            <person name="Dore J."/>
            <person name="Kohler A."/>
            <person name="Nagy L.G."/>
            <person name="Floudas D."/>
            <person name="Copeland A."/>
            <person name="Barry K.W."/>
            <person name="Cichocki N."/>
            <person name="Veneault-Fourrey C."/>
            <person name="LaButti K."/>
            <person name="Lindquist E.A."/>
            <person name="Lipzen A."/>
            <person name="Lundell T."/>
            <person name="Morin E."/>
            <person name="Murat C."/>
            <person name="Sun H."/>
            <person name="Tunlid A."/>
            <person name="Henrissat B."/>
            <person name="Grigoriev I.V."/>
            <person name="Hibbett D.S."/>
            <person name="Martin F."/>
            <person name="Nordberg H.P."/>
            <person name="Cantor M.N."/>
            <person name="Hua S.X."/>
        </authorList>
    </citation>
    <scope>NUCLEOTIDE SEQUENCE [LARGE SCALE GENOMIC DNA]</scope>
    <source>
        <strain evidence="17">h7</strain>
    </source>
</reference>
<comment type="subcellular location">
    <subcellularLocation>
        <location evidence="1">Cell membrane</location>
        <topology evidence="1">Multi-pass membrane protein</topology>
    </subcellularLocation>
</comment>
<evidence type="ECO:0000259" key="14">
    <source>
        <dbReference type="PROSITE" id="PS50893"/>
    </source>
</evidence>
<dbReference type="PANTHER" id="PTHR43394">
    <property type="entry name" value="ATP-DEPENDENT PERMEASE MDL1, MITOCHONDRIAL"/>
    <property type="match status" value="1"/>
</dbReference>
<dbReference type="HOGENOM" id="CLU_000604_17_8_1"/>
<protein>
    <recommendedName>
        <fullName evidence="18">P-loop containing nucleoside triphosphate hydrolase protein</fullName>
    </recommendedName>
</protein>
<feature type="transmembrane region" description="Helical" evidence="13">
    <location>
        <begin position="988"/>
        <end position="1011"/>
    </location>
</feature>
<dbReference type="SUPFAM" id="SSF90123">
    <property type="entry name" value="ABC transporter transmembrane region"/>
    <property type="match status" value="2"/>
</dbReference>
<keyword evidence="9 13" id="KW-0472">Membrane</keyword>
<feature type="transmembrane region" description="Helical" evidence="13">
    <location>
        <begin position="905"/>
        <end position="926"/>
    </location>
</feature>
<dbReference type="CDD" id="cd18577">
    <property type="entry name" value="ABC_6TM_Pgp_ABCB1_D1_like"/>
    <property type="match status" value="1"/>
</dbReference>
<dbReference type="Gene3D" id="3.40.50.300">
    <property type="entry name" value="P-loop containing nucleotide triphosphate hydrolases"/>
    <property type="match status" value="2"/>
</dbReference>
<evidence type="ECO:0000256" key="3">
    <source>
        <dbReference type="ARBA" id="ARBA00022448"/>
    </source>
</evidence>
<evidence type="ECO:0000256" key="1">
    <source>
        <dbReference type="ARBA" id="ARBA00004651"/>
    </source>
</evidence>
<dbReference type="CDD" id="cd18578">
    <property type="entry name" value="ABC_6TM_Pgp_ABCB1_D2_like"/>
    <property type="match status" value="1"/>
</dbReference>
<evidence type="ECO:0000259" key="15">
    <source>
        <dbReference type="PROSITE" id="PS50929"/>
    </source>
</evidence>
<feature type="transmembrane region" description="Helical" evidence="13">
    <location>
        <begin position="761"/>
        <end position="788"/>
    </location>
</feature>
<dbReference type="GO" id="GO:0005743">
    <property type="term" value="C:mitochondrial inner membrane"/>
    <property type="evidence" value="ECO:0007669"/>
    <property type="project" value="TreeGrafter"/>
</dbReference>
<evidence type="ECO:0000313" key="17">
    <source>
        <dbReference type="Proteomes" id="UP000053424"/>
    </source>
</evidence>
<dbReference type="GO" id="GO:0090374">
    <property type="term" value="P:oligopeptide export from mitochondrion"/>
    <property type="evidence" value="ECO:0007669"/>
    <property type="project" value="TreeGrafter"/>
</dbReference>
<evidence type="ECO:0000256" key="5">
    <source>
        <dbReference type="ARBA" id="ARBA00022737"/>
    </source>
</evidence>
<dbReference type="PROSITE" id="PS50893">
    <property type="entry name" value="ABC_TRANSPORTER_2"/>
    <property type="match status" value="2"/>
</dbReference>
<feature type="region of interest" description="Disordered" evidence="12">
    <location>
        <begin position="687"/>
        <end position="711"/>
    </location>
</feature>
<dbReference type="Gene3D" id="1.20.1560.10">
    <property type="entry name" value="ABC transporter type 1, transmembrane domain"/>
    <property type="match status" value="2"/>
</dbReference>
<dbReference type="GO" id="GO:0005524">
    <property type="term" value="F:ATP binding"/>
    <property type="evidence" value="ECO:0007669"/>
    <property type="project" value="UniProtKB-KW"/>
</dbReference>
<feature type="region of interest" description="Disordered" evidence="12">
    <location>
        <begin position="1"/>
        <end position="69"/>
    </location>
</feature>
<dbReference type="PROSITE" id="PS00211">
    <property type="entry name" value="ABC_TRANSPORTER_1"/>
    <property type="match status" value="2"/>
</dbReference>
<dbReference type="FunFam" id="3.40.50.300:FF:000066">
    <property type="entry name" value="ABC transporter B family member 1"/>
    <property type="match status" value="1"/>
</dbReference>
<dbReference type="Pfam" id="PF00005">
    <property type="entry name" value="ABC_tran"/>
    <property type="match status" value="2"/>
</dbReference>
<feature type="domain" description="ABC transmembrane type-1" evidence="15">
    <location>
        <begin position="765"/>
        <end position="1052"/>
    </location>
</feature>
<sequence length="1335" mass="145434">MVDSRPSSTDEKATVIEPSKPKGFFARRKAAKSVDTPDEKNHDQKNHDEKNHDEKTHAQDGDVSTEVKPAERAVPPISFTQLFRYSTKFELFIDFIGLIAAAAAGAAQPLMSLLFGQLTQDFVDFTQIIYQADNNVPGAADKIPAAAANFRHAAGKGATYLVCIGIGMFFCTYLYMYVWVYTGEINAKRIRERYLQAVLRQDIAFFDNVGAGEVATRIQTDTHLVQQGISEKVALVANFLGAFVCGFALAYARSWRLALAMSSILPCIAITGGIMNKFISTYMRLSLKHTAEGGSLAEEVISTVRTAQAFGTQKKLGALYDDHVNESLKVDLQAAIWHGGGVAVFFFVIYSAYALAFSFGTTLINRGYATPGSVVNVFLAILIGSFSLALLAPEMQALTHGRGAAAKLFDTIDRVPDIDSADPDGLKLDDVQGELTLEDVKFSYPSRPSVQVVKGLDITFRAGKTAALVGASGSGKSTIVSLVERFYDPTEGVVKLDGHNLKELNLKWLRSQIGLVSQEPTLFATTIKDNVGHGLIGTIHENATAEEKDALIKEACIKANADGFITKLPLGYDTMVGERGFLLSGGQKQRVAIARAIVSDPRILLLDEATSALDTQSEGIVQDALDKAATGRTTITIAHRLSTIKDADVIYVMGDGLVLESGTHNELLQADGAYARLVQAQKLRELTKGSDEAASDDSSDDGKMEKAAREEIPLGRKNTLQSLASEILEQKRKTAESSESKDDFSMIYLFRRMAPLIRDQWPNYLLGAIAACMTGMVYPAFGLVYAKGIEGLSQLEASERRFQGDRNALWMFVIAILSTLAIGFQNFLFASAASTLTARLRTLSFKAMLRQDIEFFDNDRNSAGALTSQLSDNPQKVNGLAGITLGAIVQSAATLVTGSALGLAFIWRVALVGIACTPLLVSTGYIRLRVVVLKDQSNKKAHEESAQLAREAAGSIRTVAALTREEDCLRLYSESLEEPLRKSNRTAIWSNALFSFTQSLVFFVIALIFWYGAVLVSKRQATTFEFFVGLMSTTFGAIQAGNVFSFVPDISSAKGAGSDIIKLLDSRPEIDAESTEGKVPDEEAVRGHIRFEGVHFRYPTRPGVRVLRDLSFEVEPGTYIALVGASGSGKSTTIQLIERFYDPLAGEIYLDGELINELNIQEYRKHLALVSQEPTLYAGTVRFNILLGAIKPEEEVTQEEIEDACRKANILEFIEGLPKGFDTEVGGKGSQLSGGQKQRIAIARALLRNPKVLLLDEATSALDSNSEKVVQAALDQAAKGRTTIAIAHRLSTIQNADRIYFIKEGKVSESGTHDQLLAKRGDYYEFVQLQALSKR</sequence>
<evidence type="ECO:0000256" key="12">
    <source>
        <dbReference type="SAM" id="MobiDB-lite"/>
    </source>
</evidence>
<keyword evidence="10" id="KW-0325">Glycoprotein</keyword>
<dbReference type="OrthoDB" id="6500128at2759"/>
<dbReference type="PANTHER" id="PTHR43394:SF11">
    <property type="entry name" value="ATP-BINDING CASSETTE TRANSPORTER"/>
    <property type="match status" value="1"/>
</dbReference>
<dbReference type="Pfam" id="PF00664">
    <property type="entry name" value="ABC_membrane"/>
    <property type="match status" value="2"/>
</dbReference>
<feature type="transmembrane region" description="Helical" evidence="13">
    <location>
        <begin position="91"/>
        <end position="115"/>
    </location>
</feature>
<evidence type="ECO:0000256" key="11">
    <source>
        <dbReference type="ARBA" id="ARBA00062948"/>
    </source>
</evidence>
<proteinExistence type="inferred from homology"/>
<dbReference type="InterPro" id="IPR003439">
    <property type="entry name" value="ABC_transporter-like_ATP-bd"/>
</dbReference>
<dbReference type="GO" id="GO:0005886">
    <property type="term" value="C:plasma membrane"/>
    <property type="evidence" value="ECO:0007669"/>
    <property type="project" value="UniProtKB-SubCell"/>
</dbReference>
<dbReference type="GO" id="GO:0016887">
    <property type="term" value="F:ATP hydrolysis activity"/>
    <property type="evidence" value="ECO:0007669"/>
    <property type="project" value="InterPro"/>
</dbReference>
<dbReference type="InterPro" id="IPR039421">
    <property type="entry name" value="Type_1_exporter"/>
</dbReference>
<dbReference type="GO" id="GO:0015421">
    <property type="term" value="F:ABC-type oligopeptide transporter activity"/>
    <property type="evidence" value="ECO:0007669"/>
    <property type="project" value="TreeGrafter"/>
</dbReference>
<dbReference type="EMBL" id="KN831776">
    <property type="protein sequence ID" value="KIM43401.1"/>
    <property type="molecule type" value="Genomic_DNA"/>
</dbReference>
<evidence type="ECO:0000256" key="9">
    <source>
        <dbReference type="ARBA" id="ARBA00023136"/>
    </source>
</evidence>
<dbReference type="STRING" id="686832.A0A0C3CIG1"/>
<keyword evidence="6" id="KW-0547">Nucleotide-binding</keyword>
<dbReference type="InterPro" id="IPR017871">
    <property type="entry name" value="ABC_transporter-like_CS"/>
</dbReference>
<feature type="transmembrane region" description="Helical" evidence="13">
    <location>
        <begin position="808"/>
        <end position="829"/>
    </location>
</feature>
<dbReference type="InterPro" id="IPR011527">
    <property type="entry name" value="ABC1_TM_dom"/>
</dbReference>
<keyword evidence="17" id="KW-1185">Reference proteome</keyword>
<evidence type="ECO:0000256" key="7">
    <source>
        <dbReference type="ARBA" id="ARBA00022840"/>
    </source>
</evidence>